<dbReference type="AlphaFoldDB" id="A0A1I2X107"/>
<dbReference type="PROSITE" id="PS51318">
    <property type="entry name" value="TAT"/>
    <property type="match status" value="1"/>
</dbReference>
<dbReference type="Gene3D" id="3.30.2070.10">
    <property type="entry name" value="Formate dehydrogenase/DMSO reductase"/>
    <property type="match status" value="1"/>
</dbReference>
<dbReference type="SUPFAM" id="SSF54862">
    <property type="entry name" value="4Fe-4S ferredoxins"/>
    <property type="match status" value="1"/>
</dbReference>
<organism evidence="2 3">
    <name type="scientific">Algoriphagus hitonicola</name>
    <dbReference type="NCBI Taxonomy" id="435880"/>
    <lineage>
        <taxon>Bacteria</taxon>
        <taxon>Pseudomonadati</taxon>
        <taxon>Bacteroidota</taxon>
        <taxon>Cytophagia</taxon>
        <taxon>Cytophagales</taxon>
        <taxon>Cyclobacteriaceae</taxon>
        <taxon>Algoriphagus</taxon>
    </lineage>
</organism>
<dbReference type="CDD" id="cd10551">
    <property type="entry name" value="PsrB"/>
    <property type="match status" value="1"/>
</dbReference>
<dbReference type="OrthoDB" id="9779457at2"/>
<dbReference type="PANTHER" id="PTHR42783">
    <property type="entry name" value="GLUTAMATE SYNTHASE [NADPH] SMALL CHAIN"/>
    <property type="match status" value="1"/>
</dbReference>
<sequence>MKETKKTYWKGLEQLNNDPEFVKHADREFPELPSALGEDGSASRRDFLKLMGFSLAAASLAACEAPVRKAIPYVNKPVDINPSIPNYYASTFASGGDYAAVVVKTREGRPIKIDGNELSPINKGKVNAIVEASVLSLYDKHRLTGPALNGEKSDWATVDAQVKSSLAGAGSIKIVSNTILSPSTEKVIEQFTAAFGDVEVIMYDPLSNYGIKKAAETYYGQSVIPSYYFDKAKTIVSFGADFLGTWISPIEFAGQYGKTRKISKENPEMSRHYQFESNLSMTGANADYRTPIKASQSGLAVLALYNMIAGKAGATRVSSPAVEVANLEKAANDLWASRGASLVVSGSNDPNVQVVINAINELLGNNGATVDFSAPVFFRRGDDSRMNQFVDELKGGQIGAVIFHNCNPVYDHPRGAEIAEGIANARVSISTNGTPDETASLVQVQAPDHHFLESWNDFQPKAGHFSLAQPTISPLFDTRQAQDSFLTWAGSETGYYDFLQQTWRETLYATLGQDTPFQEFWDRSLYNGVVNAAQAETEATSIVAIGDVSAAASAVTAAYSADNSGAELIIYSKVGIGNGTFANNPWLQEMPDPITKATWDNYLTVSQKWATDNGISMVEENTQKATISVNGKSLTLPVLIQPGQAEGTFGFALGYGRTKGGRVANGVGVNAYDLLDSSKGFVNFEVTSGVEVQVTGDSYKIARTQTHQTFMGRENVIQEATLADYKQDASAGRYKPEIYKDGEFVKPSKISLWKGHQYSQHHWGLAIDMNSCIGCSACSVACQAENNVAVVGKQEVLNRREMAWIRIDRYYSSDAPADDLDGMEVASQNPEVTFQPMMCQQCNNAPCETVCPVAATTHSSEGLNQMTYNRCIGTRYCANNCPYKVRRFNWFKYHDNKDFAGVNVAQNDDLGKMVLNPDVTVRVRGVMEKCSMCVQRIQAGKLTAKREKRKIQDGEINVACAVACPTDALVFGDMNDPNSKVSQLLKIEENSTSALKEVNEERAYHVLEEINVSPNVWYFTKIRNKDKNEA</sequence>
<evidence type="ECO:0000259" key="1">
    <source>
        <dbReference type="PROSITE" id="PS51379"/>
    </source>
</evidence>
<reference evidence="3" key="1">
    <citation type="submission" date="2016-10" db="EMBL/GenBank/DDBJ databases">
        <authorList>
            <person name="Varghese N."/>
            <person name="Submissions S."/>
        </authorList>
    </citation>
    <scope>NUCLEOTIDE SEQUENCE [LARGE SCALE GENOMIC DNA]</scope>
    <source>
        <strain evidence="3">DSM 19315</strain>
    </source>
</reference>
<keyword evidence="3" id="KW-1185">Reference proteome</keyword>
<dbReference type="PROSITE" id="PS51379">
    <property type="entry name" value="4FE4S_FER_2"/>
    <property type="match status" value="3"/>
</dbReference>
<gene>
    <name evidence="2" type="ORF">SAMN04487988_11578</name>
</gene>
<dbReference type="InterPro" id="IPR030948">
    <property type="entry name" value="TAT_var_transloc_signal_dom"/>
</dbReference>
<dbReference type="InterPro" id="IPR006311">
    <property type="entry name" value="TAT_signal"/>
</dbReference>
<name>A0A1I2X107_9BACT</name>
<feature type="domain" description="4Fe-4S ferredoxin-type" evidence="1">
    <location>
        <begin position="862"/>
        <end position="891"/>
    </location>
</feature>
<dbReference type="STRING" id="435880.SAMN04487988_11578"/>
<dbReference type="NCBIfam" id="TIGR04519">
    <property type="entry name" value="MoCo_extend_TAT"/>
    <property type="match status" value="1"/>
</dbReference>
<feature type="domain" description="4Fe-4S ferredoxin-type" evidence="1">
    <location>
        <begin position="830"/>
        <end position="861"/>
    </location>
</feature>
<dbReference type="InterPro" id="IPR017896">
    <property type="entry name" value="4Fe4S_Fe-S-bd"/>
</dbReference>
<proteinExistence type="predicted"/>
<evidence type="ECO:0000313" key="2">
    <source>
        <dbReference type="EMBL" id="SFH07230.1"/>
    </source>
</evidence>
<dbReference type="PANTHER" id="PTHR42783:SF3">
    <property type="entry name" value="GLUTAMATE SYNTHASE [NADPH] SMALL CHAIN-RELATED"/>
    <property type="match status" value="1"/>
</dbReference>
<dbReference type="CDD" id="cd02784">
    <property type="entry name" value="MopB_CT_PHLH"/>
    <property type="match status" value="1"/>
</dbReference>
<dbReference type="Gene3D" id="3.40.228.10">
    <property type="entry name" value="Dimethylsulfoxide Reductase, domain 2"/>
    <property type="match status" value="1"/>
</dbReference>
<evidence type="ECO:0000313" key="3">
    <source>
        <dbReference type="Proteomes" id="UP000199642"/>
    </source>
</evidence>
<dbReference type="SUPFAM" id="SSF53706">
    <property type="entry name" value="Formate dehydrogenase/DMSO reductase, domains 1-3"/>
    <property type="match status" value="1"/>
</dbReference>
<dbReference type="Proteomes" id="UP000199642">
    <property type="component" value="Unassembled WGS sequence"/>
</dbReference>
<dbReference type="RefSeq" id="WP_092793919.1">
    <property type="nucleotide sequence ID" value="NZ_FOPC01000015.1"/>
</dbReference>
<protein>
    <submittedName>
        <fullName evidence="2">Quinol:cytochrome c oxidoreductase iron-sulfur protein</fullName>
    </submittedName>
</protein>
<feature type="domain" description="4Fe-4S ferredoxin-type" evidence="1">
    <location>
        <begin position="763"/>
        <end position="793"/>
    </location>
</feature>
<accession>A0A1I2X107</accession>
<dbReference type="Pfam" id="PF13247">
    <property type="entry name" value="Fer4_11"/>
    <property type="match status" value="1"/>
</dbReference>
<dbReference type="Gene3D" id="3.40.50.740">
    <property type="match status" value="1"/>
</dbReference>
<dbReference type="EMBL" id="FOPC01000015">
    <property type="protein sequence ID" value="SFH07230.1"/>
    <property type="molecule type" value="Genomic_DNA"/>
</dbReference>
<dbReference type="Gene3D" id="3.30.70.20">
    <property type="match status" value="2"/>
</dbReference>